<comment type="caution">
    <text evidence="1">The sequence shown here is derived from an EMBL/GenBank/DDBJ whole genome shotgun (WGS) entry which is preliminary data.</text>
</comment>
<dbReference type="GeneID" id="94846106"/>
<sequence>MIRAVKQLSEQEACFTQFWTKCMLQLAIEVDSPTVIPELVDFFDNHVLGLHLHLEGQNLLSTRSRSKINQLPNYVNSLSEGALFAYQNYTPTNPSDGFCSISSNDKMIVLNVPHSLGDGGYFKFLVDNFLTNRNLRKSETDVLDKHPFPIDVHDIFATEIQKAREGPVFIDDPEISRFNSRLPPQKGTEASFFTFRTDPTKMKAYNQKNSQNGHVFRFSEFQWLSLFLSKCVNDGFLNKNVGIATCMDLRNFTNEPSSYGHCCCIAPIISVFNGVNKDMTIDEVGANLRKSFDARLKAGKHFSFLKSQNQNHKVAPGSPLEISNVGSFNIKKPITNVYASLSSSTHESITYITLMGFSVKHENGRNDLSFRISYNPNYINGREMEAFGKCNRYFLENMTFDMKIGDSFEELKKYYESVF</sequence>
<proteinExistence type="predicted"/>
<reference evidence="1" key="1">
    <citation type="submission" date="2016-10" db="EMBL/GenBank/DDBJ databases">
        <authorList>
            <person name="Benchimol M."/>
            <person name="Almeida L.G."/>
            <person name="Vasconcelos A.T."/>
            <person name="Perreira-Neves A."/>
            <person name="Rosa I.A."/>
            <person name="Tasca T."/>
            <person name="Bogo M.R."/>
            <person name="de Souza W."/>
        </authorList>
    </citation>
    <scope>NUCLEOTIDE SEQUENCE [LARGE SCALE GENOMIC DNA]</scope>
    <source>
        <strain evidence="1">K</strain>
    </source>
</reference>
<gene>
    <name evidence="1" type="ORF">TRFO_37398</name>
</gene>
<protein>
    <submittedName>
        <fullName evidence="1">Uncharacterized protein</fullName>
    </submittedName>
</protein>
<dbReference type="RefSeq" id="XP_068349583.1">
    <property type="nucleotide sequence ID" value="XM_068511402.1"/>
</dbReference>
<accession>A0A1J4JB85</accession>
<organism evidence="1 2">
    <name type="scientific">Tritrichomonas foetus</name>
    <dbReference type="NCBI Taxonomy" id="1144522"/>
    <lineage>
        <taxon>Eukaryota</taxon>
        <taxon>Metamonada</taxon>
        <taxon>Parabasalia</taxon>
        <taxon>Tritrichomonadida</taxon>
        <taxon>Tritrichomonadidae</taxon>
        <taxon>Tritrichomonas</taxon>
    </lineage>
</organism>
<keyword evidence="2" id="KW-1185">Reference proteome</keyword>
<dbReference type="VEuPathDB" id="TrichDB:TRFO_37398"/>
<dbReference type="AlphaFoldDB" id="A0A1J4JB85"/>
<name>A0A1J4JB85_9EUKA</name>
<evidence type="ECO:0000313" key="1">
    <source>
        <dbReference type="EMBL" id="OHS96446.1"/>
    </source>
</evidence>
<dbReference type="Proteomes" id="UP000179807">
    <property type="component" value="Unassembled WGS sequence"/>
</dbReference>
<evidence type="ECO:0000313" key="2">
    <source>
        <dbReference type="Proteomes" id="UP000179807"/>
    </source>
</evidence>
<dbReference type="EMBL" id="MLAK01001176">
    <property type="protein sequence ID" value="OHS96446.1"/>
    <property type="molecule type" value="Genomic_DNA"/>
</dbReference>